<feature type="compositionally biased region" description="Basic and acidic residues" evidence="6">
    <location>
        <begin position="238"/>
        <end position="248"/>
    </location>
</feature>
<accession>A0A6G0XIH3</accession>
<dbReference type="PANTHER" id="PTHR13394">
    <property type="entry name" value="ORIGIN RECOGNITION COMPLEX SUBUNIT 6"/>
    <property type="match status" value="1"/>
</dbReference>
<feature type="domain" description="ORC6 first cyclin-like" evidence="7">
    <location>
        <begin position="4"/>
        <end position="88"/>
    </location>
</feature>
<dbReference type="InterPro" id="IPR020529">
    <property type="entry name" value="ORC6_met/pln"/>
</dbReference>
<dbReference type="GO" id="GO:0006270">
    <property type="term" value="P:DNA replication initiation"/>
    <property type="evidence" value="ECO:0007669"/>
    <property type="project" value="TreeGrafter"/>
</dbReference>
<proteinExistence type="inferred from homology"/>
<dbReference type="Gene3D" id="1.10.472.10">
    <property type="entry name" value="Cyclin-like"/>
    <property type="match status" value="1"/>
</dbReference>
<evidence type="ECO:0000256" key="4">
    <source>
        <dbReference type="ARBA" id="ARBA00023125"/>
    </source>
</evidence>
<dbReference type="Proteomes" id="UP000481153">
    <property type="component" value="Unassembled WGS sequence"/>
</dbReference>
<evidence type="ECO:0000259" key="8">
    <source>
        <dbReference type="Pfam" id="PF21913"/>
    </source>
</evidence>
<dbReference type="AlphaFoldDB" id="A0A6G0XIH3"/>
<keyword evidence="3" id="KW-0235">DNA replication</keyword>
<dbReference type="Pfam" id="PF05460">
    <property type="entry name" value="ORC6"/>
    <property type="match status" value="1"/>
</dbReference>
<evidence type="ECO:0000313" key="9">
    <source>
        <dbReference type="EMBL" id="KAF0739945.1"/>
    </source>
</evidence>
<organism evidence="9 10">
    <name type="scientific">Aphanomyces euteiches</name>
    <dbReference type="NCBI Taxonomy" id="100861"/>
    <lineage>
        <taxon>Eukaryota</taxon>
        <taxon>Sar</taxon>
        <taxon>Stramenopiles</taxon>
        <taxon>Oomycota</taxon>
        <taxon>Saprolegniomycetes</taxon>
        <taxon>Saprolegniales</taxon>
        <taxon>Verrucalvaceae</taxon>
        <taxon>Aphanomyces</taxon>
    </lineage>
</organism>
<comment type="subcellular location">
    <subcellularLocation>
        <location evidence="1">Nucleus</location>
    </subcellularLocation>
</comment>
<dbReference type="InterPro" id="IPR008721">
    <property type="entry name" value="ORC6_cyclin_first"/>
</dbReference>
<dbReference type="InterPro" id="IPR054113">
    <property type="entry name" value="ORC6_cyclin-like_2nd"/>
</dbReference>
<evidence type="ECO:0000259" key="7">
    <source>
        <dbReference type="Pfam" id="PF05460"/>
    </source>
</evidence>
<protein>
    <recommendedName>
        <fullName evidence="11">Origin recognition complex subunit 6</fullName>
    </recommendedName>
</protein>
<evidence type="ECO:0008006" key="11">
    <source>
        <dbReference type="Google" id="ProtNLM"/>
    </source>
</evidence>
<reference evidence="9 10" key="1">
    <citation type="submission" date="2019-07" db="EMBL/GenBank/DDBJ databases">
        <title>Genomics analysis of Aphanomyces spp. identifies a new class of oomycete effector associated with host adaptation.</title>
        <authorList>
            <person name="Gaulin E."/>
        </authorList>
    </citation>
    <scope>NUCLEOTIDE SEQUENCE [LARGE SCALE GENOMIC DNA]</scope>
    <source>
        <strain evidence="9 10">ATCC 201684</strain>
    </source>
</reference>
<evidence type="ECO:0000256" key="6">
    <source>
        <dbReference type="SAM" id="MobiDB-lite"/>
    </source>
</evidence>
<evidence type="ECO:0000256" key="1">
    <source>
        <dbReference type="ARBA" id="ARBA00004123"/>
    </source>
</evidence>
<dbReference type="PANTHER" id="PTHR13394:SF0">
    <property type="entry name" value="ORIGIN RECOGNITION COMPLEX SUBUNIT 6"/>
    <property type="match status" value="1"/>
</dbReference>
<evidence type="ECO:0000256" key="5">
    <source>
        <dbReference type="ARBA" id="ARBA00023242"/>
    </source>
</evidence>
<dbReference type="EMBL" id="VJMJ01000056">
    <property type="protein sequence ID" value="KAF0739945.1"/>
    <property type="molecule type" value="Genomic_DNA"/>
</dbReference>
<keyword evidence="4" id="KW-0238">DNA-binding</keyword>
<feature type="region of interest" description="Disordered" evidence="6">
    <location>
        <begin position="198"/>
        <end position="277"/>
    </location>
</feature>
<name>A0A6G0XIH3_9STRA</name>
<dbReference type="CDD" id="cd11583">
    <property type="entry name" value="Orc6_mid"/>
    <property type="match status" value="1"/>
</dbReference>
<comment type="similarity">
    <text evidence="2">Belongs to the ORC6 family.</text>
</comment>
<dbReference type="GO" id="GO:0003677">
    <property type="term" value="F:DNA binding"/>
    <property type="evidence" value="ECO:0007669"/>
    <property type="project" value="UniProtKB-KW"/>
</dbReference>
<evidence type="ECO:0000256" key="3">
    <source>
        <dbReference type="ARBA" id="ARBA00022705"/>
    </source>
</evidence>
<dbReference type="VEuPathDB" id="FungiDB:AeMF1_013264"/>
<feature type="compositionally biased region" description="Polar residues" evidence="6">
    <location>
        <begin position="220"/>
        <end position="237"/>
    </location>
</feature>
<comment type="caution">
    <text evidence="9">The sequence shown here is derived from an EMBL/GenBank/DDBJ whole genome shotgun (WGS) entry which is preliminary data.</text>
</comment>
<dbReference type="Pfam" id="PF21913">
    <property type="entry name" value="ORC6_2nd"/>
    <property type="match status" value="1"/>
</dbReference>
<feature type="domain" description="ORC6 second cyclin-like" evidence="8">
    <location>
        <begin position="96"/>
        <end position="185"/>
    </location>
</feature>
<evidence type="ECO:0000313" key="10">
    <source>
        <dbReference type="Proteomes" id="UP000481153"/>
    </source>
</evidence>
<keyword evidence="10" id="KW-1185">Reference proteome</keyword>
<feature type="compositionally biased region" description="Basic and acidic residues" evidence="6">
    <location>
        <begin position="208"/>
        <end position="218"/>
    </location>
</feature>
<keyword evidence="5" id="KW-0539">Nucleus</keyword>
<evidence type="ECO:0000256" key="2">
    <source>
        <dbReference type="ARBA" id="ARBA00010840"/>
    </source>
</evidence>
<gene>
    <name evidence="9" type="ORF">Ae201684_004527</name>
</gene>
<sequence length="293" mass="32396">MDIQALAEKHGGMSASVVSKAQEYARMLDVKLQGGGSLVPVLQRPAACLELACELLQEPFDSKKLCKFSGGTSVAKHKQCVRSISSILRVQAATTITTSSLCIKFGCPTLKDFVAAVQDEYKQRMMAKLTLNQQRNVDMTRPLFPAAVFYACAQKAHLRVDKNSLIQLTRCQPKEFASVVTSIETLCKQTLSNFIPVESTTQKKRKRKDEAPPEKDDASNEPTTKPVVSSSSNTRSLEQIKKLIEHRSVNQLQPRAAVKPTPEPSSDPAPAHATHDEYVDWKKKILAQMKDKS</sequence>
<dbReference type="GO" id="GO:0005664">
    <property type="term" value="C:nuclear origin of replication recognition complex"/>
    <property type="evidence" value="ECO:0007669"/>
    <property type="project" value="InterPro"/>
</dbReference>